<keyword evidence="4" id="KW-0460">Magnesium</keyword>
<dbReference type="GO" id="GO:0004427">
    <property type="term" value="F:inorganic diphosphate phosphatase activity"/>
    <property type="evidence" value="ECO:0007669"/>
    <property type="project" value="InterPro"/>
</dbReference>
<feature type="transmembrane region" description="Helical" evidence="9">
    <location>
        <begin position="134"/>
        <end position="151"/>
    </location>
</feature>
<feature type="transmembrane region" description="Helical" evidence="9">
    <location>
        <begin position="224"/>
        <end position="246"/>
    </location>
</feature>
<evidence type="ECO:0000256" key="7">
    <source>
        <dbReference type="ARBA" id="ARBA00023065"/>
    </source>
</evidence>
<dbReference type="GO" id="GO:0012505">
    <property type="term" value="C:endomembrane system"/>
    <property type="evidence" value="ECO:0007669"/>
    <property type="project" value="UniProtKB-SubCell"/>
</dbReference>
<evidence type="ECO:0000256" key="6">
    <source>
        <dbReference type="ARBA" id="ARBA00022989"/>
    </source>
</evidence>
<gene>
    <name evidence="10" type="ORF">S06H3_08019</name>
</gene>
<comment type="caution">
    <text evidence="10">The sequence shown here is derived from an EMBL/GenBank/DDBJ whole genome shotgun (WGS) entry which is preliminary data.</text>
</comment>
<feature type="transmembrane region" description="Helical" evidence="9">
    <location>
        <begin position="69"/>
        <end position="87"/>
    </location>
</feature>
<accession>X1LI22</accession>
<evidence type="ECO:0000313" key="10">
    <source>
        <dbReference type="EMBL" id="GAI05456.1"/>
    </source>
</evidence>
<dbReference type="AlphaFoldDB" id="X1LI22"/>
<evidence type="ECO:0000256" key="4">
    <source>
        <dbReference type="ARBA" id="ARBA00022842"/>
    </source>
</evidence>
<evidence type="ECO:0000256" key="8">
    <source>
        <dbReference type="ARBA" id="ARBA00023136"/>
    </source>
</evidence>
<dbReference type="GO" id="GO:0016020">
    <property type="term" value="C:membrane"/>
    <property type="evidence" value="ECO:0007669"/>
    <property type="project" value="InterPro"/>
</dbReference>
<keyword evidence="6 9" id="KW-1133">Transmembrane helix</keyword>
<dbReference type="PANTHER" id="PTHR31998">
    <property type="entry name" value="K(+)-INSENSITIVE PYROPHOSPHATE-ENERGIZED PROTON PUMP"/>
    <property type="match status" value="1"/>
</dbReference>
<keyword evidence="2" id="KW-0813">Transport</keyword>
<feature type="transmembrane region" description="Helical" evidence="9">
    <location>
        <begin position="201"/>
        <end position="218"/>
    </location>
</feature>
<sequence length="361" mass="37296">NSPLAGMGADLFESYVGSIISSMILGGLLFEGIKGIMFPLLLAACGAISAIIGTFFVQTKSEKDLHNALTKGTLVSGFLVLICSAFLSNTLFGNLYVFYATTAGLIAGILIGLITEYYTSYHYSPVKSISKSSLTGAATTIITGLAVGMISTTIPLIIISVTVLIAYKFAGLYGIAISAVGMQEISKMIEEGAMTFLKREYSVLVFFVILVSSILTIVRGHITGITFIVGAVCSGLAGFTGMKIATKANTRTTFAAVEGGVRKALRVAFSGGAVMGMSVAGFGLLGLGGLYYLIRDPEIINGFALGASSIALFARVGGGIFTKAADVGADLVGKVEAGIPEDDPRNPAVIADNVGDNVGDI</sequence>
<evidence type="ECO:0000256" key="2">
    <source>
        <dbReference type="ARBA" id="ARBA00022448"/>
    </source>
</evidence>
<feature type="transmembrane region" description="Helical" evidence="9">
    <location>
        <begin position="267"/>
        <end position="293"/>
    </location>
</feature>
<evidence type="ECO:0000256" key="5">
    <source>
        <dbReference type="ARBA" id="ARBA00022967"/>
    </source>
</evidence>
<feature type="non-terminal residue" evidence="10">
    <location>
        <position position="361"/>
    </location>
</feature>
<feature type="non-terminal residue" evidence="10">
    <location>
        <position position="1"/>
    </location>
</feature>
<evidence type="ECO:0008006" key="11">
    <source>
        <dbReference type="Google" id="ProtNLM"/>
    </source>
</evidence>
<dbReference type="Pfam" id="PF03030">
    <property type="entry name" value="H_PPase"/>
    <property type="match status" value="1"/>
</dbReference>
<keyword evidence="3 9" id="KW-0812">Transmembrane</keyword>
<feature type="transmembrane region" description="Helical" evidence="9">
    <location>
        <begin position="157"/>
        <end position="180"/>
    </location>
</feature>
<organism evidence="10">
    <name type="scientific">marine sediment metagenome</name>
    <dbReference type="NCBI Taxonomy" id="412755"/>
    <lineage>
        <taxon>unclassified sequences</taxon>
        <taxon>metagenomes</taxon>
        <taxon>ecological metagenomes</taxon>
    </lineage>
</organism>
<evidence type="ECO:0000256" key="1">
    <source>
        <dbReference type="ARBA" id="ARBA00004127"/>
    </source>
</evidence>
<keyword evidence="8 9" id="KW-0472">Membrane</keyword>
<feature type="transmembrane region" description="Helical" evidence="9">
    <location>
        <begin position="36"/>
        <end position="57"/>
    </location>
</feature>
<protein>
    <recommendedName>
        <fullName evidence="11">Sodium-translocating pyrophosphatase</fullName>
    </recommendedName>
</protein>
<keyword evidence="5" id="KW-1278">Translocase</keyword>
<evidence type="ECO:0000256" key="9">
    <source>
        <dbReference type="SAM" id="Phobius"/>
    </source>
</evidence>
<keyword evidence="7" id="KW-0406">Ion transport</keyword>
<proteinExistence type="predicted"/>
<dbReference type="GO" id="GO:0009678">
    <property type="term" value="F:diphosphate hydrolysis-driven proton transmembrane transporter activity"/>
    <property type="evidence" value="ECO:0007669"/>
    <property type="project" value="InterPro"/>
</dbReference>
<dbReference type="EMBL" id="BARV01003326">
    <property type="protein sequence ID" value="GAI05456.1"/>
    <property type="molecule type" value="Genomic_DNA"/>
</dbReference>
<reference evidence="10" key="1">
    <citation type="journal article" date="2014" name="Front. Microbiol.">
        <title>High frequency of phylogenetically diverse reductive dehalogenase-homologous genes in deep subseafloor sedimentary metagenomes.</title>
        <authorList>
            <person name="Kawai M."/>
            <person name="Futagami T."/>
            <person name="Toyoda A."/>
            <person name="Takaki Y."/>
            <person name="Nishi S."/>
            <person name="Hori S."/>
            <person name="Arai W."/>
            <person name="Tsubouchi T."/>
            <person name="Morono Y."/>
            <person name="Uchiyama I."/>
            <person name="Ito T."/>
            <person name="Fujiyama A."/>
            <person name="Inagaki F."/>
            <person name="Takami H."/>
        </authorList>
    </citation>
    <scope>NUCLEOTIDE SEQUENCE</scope>
    <source>
        <strain evidence="10">Expedition CK06-06</strain>
    </source>
</reference>
<feature type="transmembrane region" description="Helical" evidence="9">
    <location>
        <begin position="299"/>
        <end position="316"/>
    </location>
</feature>
<comment type="subcellular location">
    <subcellularLocation>
        <location evidence="1">Endomembrane system</location>
        <topology evidence="1">Multi-pass membrane protein</topology>
    </subcellularLocation>
</comment>
<name>X1LI22_9ZZZZ</name>
<dbReference type="InterPro" id="IPR004131">
    <property type="entry name" value="PPase-energised_H-pump"/>
</dbReference>
<evidence type="ECO:0000256" key="3">
    <source>
        <dbReference type="ARBA" id="ARBA00022692"/>
    </source>
</evidence>
<feature type="transmembrane region" description="Helical" evidence="9">
    <location>
        <begin position="93"/>
        <end position="114"/>
    </location>
</feature>